<dbReference type="RefSeq" id="WP_344619218.1">
    <property type="nucleotide sequence ID" value="NZ_BAAARV010000096.1"/>
</dbReference>
<dbReference type="Proteomes" id="UP001501444">
    <property type="component" value="Unassembled WGS sequence"/>
</dbReference>
<proteinExistence type="predicted"/>
<gene>
    <name evidence="1" type="ORF">GCM10010170_094130</name>
</gene>
<keyword evidence="2" id="KW-1185">Reference proteome</keyword>
<evidence type="ECO:0000313" key="1">
    <source>
        <dbReference type="EMBL" id="GAA2384664.1"/>
    </source>
</evidence>
<protein>
    <submittedName>
        <fullName evidence="1">Uncharacterized protein</fullName>
    </submittedName>
</protein>
<dbReference type="EMBL" id="BAAARV010000096">
    <property type="protein sequence ID" value="GAA2384664.1"/>
    <property type="molecule type" value="Genomic_DNA"/>
</dbReference>
<sequence length="97" mass="10444">MYLRATGFQGLSILDPHLPRQTQLSIGDPGALPSYNPDAFALQPFRAQLDARDGHWGRAELPAGDYWLVTSNYADIELLSCTEGADGGSPAVRPSLS</sequence>
<name>A0ABP5UQY3_9ACTN</name>
<comment type="caution">
    <text evidence="1">The sequence shown here is derived from an EMBL/GenBank/DDBJ whole genome shotgun (WGS) entry which is preliminary data.</text>
</comment>
<accession>A0ABP5UQY3</accession>
<organism evidence="1 2">
    <name type="scientific">Dactylosporangium salmoneum</name>
    <dbReference type="NCBI Taxonomy" id="53361"/>
    <lineage>
        <taxon>Bacteria</taxon>
        <taxon>Bacillati</taxon>
        <taxon>Actinomycetota</taxon>
        <taxon>Actinomycetes</taxon>
        <taxon>Micromonosporales</taxon>
        <taxon>Micromonosporaceae</taxon>
        <taxon>Dactylosporangium</taxon>
    </lineage>
</organism>
<evidence type="ECO:0000313" key="2">
    <source>
        <dbReference type="Proteomes" id="UP001501444"/>
    </source>
</evidence>
<reference evidence="2" key="1">
    <citation type="journal article" date="2019" name="Int. J. Syst. Evol. Microbiol.">
        <title>The Global Catalogue of Microorganisms (GCM) 10K type strain sequencing project: providing services to taxonomists for standard genome sequencing and annotation.</title>
        <authorList>
            <consortium name="The Broad Institute Genomics Platform"/>
            <consortium name="The Broad Institute Genome Sequencing Center for Infectious Disease"/>
            <person name="Wu L."/>
            <person name="Ma J."/>
        </authorList>
    </citation>
    <scope>NUCLEOTIDE SEQUENCE [LARGE SCALE GENOMIC DNA]</scope>
    <source>
        <strain evidence="2">JCM 3272</strain>
    </source>
</reference>